<dbReference type="Pfam" id="PF13450">
    <property type="entry name" value="NAD_binding_8"/>
    <property type="match status" value="1"/>
</dbReference>
<gene>
    <name evidence="8" type="ORF">METZ01_LOCUS278527</name>
</gene>
<evidence type="ECO:0000256" key="4">
    <source>
        <dbReference type="ARBA" id="ARBA00022857"/>
    </source>
</evidence>
<evidence type="ECO:0000256" key="5">
    <source>
        <dbReference type="ARBA" id="ARBA00023002"/>
    </source>
</evidence>
<dbReference type="GO" id="GO:0050660">
    <property type="term" value="F:flavin adenine dinucleotide binding"/>
    <property type="evidence" value="ECO:0007669"/>
    <property type="project" value="InterPro"/>
</dbReference>
<evidence type="ECO:0000256" key="7">
    <source>
        <dbReference type="SAM" id="Phobius"/>
    </source>
</evidence>
<keyword evidence="2" id="KW-0285">Flavoprotein</keyword>
<sequence length="338" mass="39224">MKKEIENFDVIIVGAGIAGITTAYYLQKERTKSSYLILESLDNYGGTWYTHKYPGIRSDSDLYTFGFEFKPWTSAPIATADEILKYLGETIKENQIDEQIRYRHKIIEAEWSSKKKSWILKVERSDTKKIIYFSCNFLMMCQGYFRHNEGYTPKWKDMDKFKGKIVHTEEWPENLDYKNKKIILIGSGATAATTVPAMASKANHVTMLQRSPTFYRTSTVGTEELVERLNKFTDDEKWTYGIVRQQILINQEIFIRRCIEEPEVVKEELINEVKKILGPDYDIEKHFTPSYRPWQQRITLTTNGDLFKSIASGKVSVFTDEIDKFTSNGILLKSGSEI</sequence>
<dbReference type="PANTHER" id="PTHR43872">
    <property type="entry name" value="MONOOXYGENASE, PUTATIVE (AFU_ORTHOLOGUE AFUA_8G02570)-RELATED"/>
    <property type="match status" value="1"/>
</dbReference>
<dbReference type="PANTHER" id="PTHR43872:SF1">
    <property type="entry name" value="MONOOXYGENASE, PUTATIVE (AFU_ORTHOLOGUE AFUA_8G02570)-RELATED"/>
    <property type="match status" value="1"/>
</dbReference>
<dbReference type="GO" id="GO:0050661">
    <property type="term" value="F:NADP binding"/>
    <property type="evidence" value="ECO:0007669"/>
    <property type="project" value="InterPro"/>
</dbReference>
<protein>
    <submittedName>
        <fullName evidence="8">Uncharacterized protein</fullName>
    </submittedName>
</protein>
<feature type="transmembrane region" description="Helical" evidence="7">
    <location>
        <begin position="7"/>
        <end position="26"/>
    </location>
</feature>
<accession>A0A382KQC6</accession>
<dbReference type="FunFam" id="3.50.50.60:FF:000228">
    <property type="entry name" value="FAD-containing monooxygenase EthA"/>
    <property type="match status" value="1"/>
</dbReference>
<dbReference type="AlphaFoldDB" id="A0A382KQC6"/>
<dbReference type="Gene3D" id="3.50.50.60">
    <property type="entry name" value="FAD/NAD(P)-binding domain"/>
    <property type="match status" value="1"/>
</dbReference>
<keyword evidence="7" id="KW-0472">Membrane</keyword>
<dbReference type="SUPFAM" id="SSF51905">
    <property type="entry name" value="FAD/NAD(P)-binding domain"/>
    <property type="match status" value="1"/>
</dbReference>
<name>A0A382KQC6_9ZZZZ</name>
<keyword evidence="7" id="KW-1133">Transmembrane helix</keyword>
<keyword evidence="4" id="KW-0521">NADP</keyword>
<dbReference type="InterPro" id="IPR051820">
    <property type="entry name" value="FAD-binding_MO"/>
</dbReference>
<dbReference type="GO" id="GO:0004499">
    <property type="term" value="F:N,N-dimethylaniline monooxygenase activity"/>
    <property type="evidence" value="ECO:0007669"/>
    <property type="project" value="InterPro"/>
</dbReference>
<feature type="non-terminal residue" evidence="8">
    <location>
        <position position="338"/>
    </location>
</feature>
<dbReference type="EMBL" id="UINC01081630">
    <property type="protein sequence ID" value="SVC25673.1"/>
    <property type="molecule type" value="Genomic_DNA"/>
</dbReference>
<dbReference type="Pfam" id="PF00743">
    <property type="entry name" value="FMO-like"/>
    <property type="match status" value="1"/>
</dbReference>
<reference evidence="8" key="1">
    <citation type="submission" date="2018-05" db="EMBL/GenBank/DDBJ databases">
        <authorList>
            <person name="Lanie J.A."/>
            <person name="Ng W.-L."/>
            <person name="Kazmierczak K.M."/>
            <person name="Andrzejewski T.M."/>
            <person name="Davidsen T.M."/>
            <person name="Wayne K.J."/>
            <person name="Tettelin H."/>
            <person name="Glass J.I."/>
            <person name="Rusch D."/>
            <person name="Podicherti R."/>
            <person name="Tsui H.-C.T."/>
            <person name="Winkler M.E."/>
        </authorList>
    </citation>
    <scope>NUCLEOTIDE SEQUENCE</scope>
</reference>
<keyword evidence="5" id="KW-0560">Oxidoreductase</keyword>
<keyword evidence="7" id="KW-0812">Transmembrane</keyword>
<comment type="cofactor">
    <cofactor evidence="1">
        <name>FAD</name>
        <dbReference type="ChEBI" id="CHEBI:57692"/>
    </cofactor>
</comment>
<keyword evidence="3" id="KW-0274">FAD</keyword>
<evidence type="ECO:0000313" key="8">
    <source>
        <dbReference type="EMBL" id="SVC25673.1"/>
    </source>
</evidence>
<organism evidence="8">
    <name type="scientific">marine metagenome</name>
    <dbReference type="NCBI Taxonomy" id="408172"/>
    <lineage>
        <taxon>unclassified sequences</taxon>
        <taxon>metagenomes</taxon>
        <taxon>ecological metagenomes</taxon>
    </lineage>
</organism>
<dbReference type="InterPro" id="IPR020946">
    <property type="entry name" value="Flavin_mOase-like"/>
</dbReference>
<dbReference type="PRINTS" id="PR00469">
    <property type="entry name" value="PNDRDTASEII"/>
</dbReference>
<proteinExistence type="predicted"/>
<evidence type="ECO:0000256" key="2">
    <source>
        <dbReference type="ARBA" id="ARBA00022630"/>
    </source>
</evidence>
<keyword evidence="6" id="KW-0503">Monooxygenase</keyword>
<dbReference type="InterPro" id="IPR036188">
    <property type="entry name" value="FAD/NAD-bd_sf"/>
</dbReference>
<evidence type="ECO:0000256" key="6">
    <source>
        <dbReference type="ARBA" id="ARBA00023033"/>
    </source>
</evidence>
<evidence type="ECO:0000256" key="1">
    <source>
        <dbReference type="ARBA" id="ARBA00001974"/>
    </source>
</evidence>
<evidence type="ECO:0000256" key="3">
    <source>
        <dbReference type="ARBA" id="ARBA00022827"/>
    </source>
</evidence>